<name>A0A0F9HAF4_9ZZZZ</name>
<evidence type="ECO:0000313" key="2">
    <source>
        <dbReference type="EMBL" id="KKL99991.1"/>
    </source>
</evidence>
<accession>A0A0F9HAF4</accession>
<feature type="compositionally biased region" description="Basic and acidic residues" evidence="1">
    <location>
        <begin position="44"/>
        <end position="55"/>
    </location>
</feature>
<evidence type="ECO:0000256" key="1">
    <source>
        <dbReference type="SAM" id="MobiDB-lite"/>
    </source>
</evidence>
<comment type="caution">
    <text evidence="2">The sequence shown here is derived from an EMBL/GenBank/DDBJ whole genome shotgun (WGS) entry which is preliminary data.</text>
</comment>
<reference evidence="2" key="1">
    <citation type="journal article" date="2015" name="Nature">
        <title>Complex archaea that bridge the gap between prokaryotes and eukaryotes.</title>
        <authorList>
            <person name="Spang A."/>
            <person name="Saw J.H."/>
            <person name="Jorgensen S.L."/>
            <person name="Zaremba-Niedzwiedzka K."/>
            <person name="Martijn J."/>
            <person name="Lind A.E."/>
            <person name="van Eijk R."/>
            <person name="Schleper C."/>
            <person name="Guy L."/>
            <person name="Ettema T.J."/>
        </authorList>
    </citation>
    <scope>NUCLEOTIDE SEQUENCE</scope>
</reference>
<proteinExistence type="predicted"/>
<dbReference type="AlphaFoldDB" id="A0A0F9HAF4"/>
<protein>
    <recommendedName>
        <fullName evidence="3">RNA polymerase sigma-70 region 4 domain-containing protein</fullName>
    </recommendedName>
</protein>
<organism evidence="2">
    <name type="scientific">marine sediment metagenome</name>
    <dbReference type="NCBI Taxonomy" id="412755"/>
    <lineage>
        <taxon>unclassified sequences</taxon>
        <taxon>metagenomes</taxon>
        <taxon>ecological metagenomes</taxon>
    </lineage>
</organism>
<gene>
    <name evidence="2" type="ORF">LCGC14_1808900</name>
</gene>
<dbReference type="EMBL" id="LAZR01017537">
    <property type="protein sequence ID" value="KKL99991.1"/>
    <property type="molecule type" value="Genomic_DNA"/>
</dbReference>
<feature type="region of interest" description="Disordered" evidence="1">
    <location>
        <begin position="44"/>
        <end position="64"/>
    </location>
</feature>
<evidence type="ECO:0008006" key="3">
    <source>
        <dbReference type="Google" id="ProtNLM"/>
    </source>
</evidence>
<sequence length="102" mass="11296">MTGPAPTKRTRMMVEAYKAGGTLREVAAQFGVSMQRVQQVVERHAPEAMRPRGETRFPSVGKPGHELYHQGKCKTCEVSLWGYRPEPRELCGHCEAIAEAAA</sequence>